<reference evidence="16" key="1">
    <citation type="submission" date="2024-06" db="EMBL/GenBank/DDBJ databases">
        <authorList>
            <person name="Liu X."/>
            <person name="Lenzi L."/>
            <person name="Haldenby T S."/>
            <person name="Uol C."/>
        </authorList>
    </citation>
    <scope>NUCLEOTIDE SEQUENCE</scope>
</reference>
<dbReference type="Gene3D" id="3.40.50.300">
    <property type="entry name" value="P-loop containing nucleotide triphosphate hydrolases"/>
    <property type="match status" value="5"/>
</dbReference>
<dbReference type="Pfam" id="PF12777">
    <property type="entry name" value="MT"/>
    <property type="match status" value="1"/>
</dbReference>
<dbReference type="FunFam" id="1.10.8.710:FF:000004">
    <property type="entry name" value="Dynein axonemal heavy chain 6"/>
    <property type="match status" value="1"/>
</dbReference>
<feature type="coiled-coil region" evidence="14">
    <location>
        <begin position="3014"/>
        <end position="3065"/>
    </location>
</feature>
<evidence type="ECO:0000256" key="11">
    <source>
        <dbReference type="ARBA" id="ARBA00023175"/>
    </source>
</evidence>
<dbReference type="InterPro" id="IPR004273">
    <property type="entry name" value="Dynein_heavy_D6_P-loop"/>
</dbReference>
<keyword evidence="12" id="KW-0206">Cytoskeleton</keyword>
<dbReference type="Pfam" id="PF18199">
    <property type="entry name" value="Dynein_C"/>
    <property type="match status" value="1"/>
</dbReference>
<feature type="domain" description="AAA+ ATPase" evidence="15">
    <location>
        <begin position="1855"/>
        <end position="2013"/>
    </location>
</feature>
<keyword evidence="13" id="KW-0966">Cell projection</keyword>
<dbReference type="Pfam" id="PF17857">
    <property type="entry name" value="AAA_lid_1"/>
    <property type="match status" value="1"/>
</dbReference>
<dbReference type="GO" id="GO:0007018">
    <property type="term" value="P:microtubule-based movement"/>
    <property type="evidence" value="ECO:0007669"/>
    <property type="project" value="InterPro"/>
</dbReference>
<comment type="subcellular location">
    <subcellularLocation>
        <location evidence="1">Cytoplasm</location>
        <location evidence="1">Cytoskeleton</location>
        <location evidence="1">Cilium axoneme</location>
    </subcellularLocation>
</comment>
<evidence type="ECO:0000256" key="7">
    <source>
        <dbReference type="ARBA" id="ARBA00022840"/>
    </source>
</evidence>
<evidence type="ECO:0000256" key="14">
    <source>
        <dbReference type="SAM" id="Coils"/>
    </source>
</evidence>
<dbReference type="FunFam" id="1.20.58.1120:FF:000007">
    <property type="entry name" value="Dynein heavy chain 4"/>
    <property type="match status" value="1"/>
</dbReference>
<dbReference type="Gene3D" id="1.20.58.1120">
    <property type="match status" value="1"/>
</dbReference>
<dbReference type="InterPro" id="IPR024743">
    <property type="entry name" value="Dynein_HC_stalk"/>
</dbReference>
<dbReference type="FunFam" id="3.20.180.20:FF:000004">
    <property type="entry name" value="Dynein axonemal heavy chain 6"/>
    <property type="match status" value="1"/>
</dbReference>
<dbReference type="InterPro" id="IPR003593">
    <property type="entry name" value="AAA+_ATPase"/>
</dbReference>
<dbReference type="Gene3D" id="1.10.287.2620">
    <property type="match status" value="1"/>
</dbReference>
<dbReference type="FunFam" id="1.10.287.2620:FF:000001">
    <property type="entry name" value="Cytoplasmic dynein heavy chain 1"/>
    <property type="match status" value="1"/>
</dbReference>
<organism evidence="16 17">
    <name type="scientific">Calicophoron daubneyi</name>
    <name type="common">Rumen fluke</name>
    <name type="synonym">Paramphistomum daubneyi</name>
    <dbReference type="NCBI Taxonomy" id="300641"/>
    <lineage>
        <taxon>Eukaryota</taxon>
        <taxon>Metazoa</taxon>
        <taxon>Spiralia</taxon>
        <taxon>Lophotrochozoa</taxon>
        <taxon>Platyhelminthes</taxon>
        <taxon>Trematoda</taxon>
        <taxon>Digenea</taxon>
        <taxon>Plagiorchiida</taxon>
        <taxon>Pronocephalata</taxon>
        <taxon>Paramphistomoidea</taxon>
        <taxon>Paramphistomidae</taxon>
        <taxon>Calicophoron</taxon>
    </lineage>
</organism>
<keyword evidence="4" id="KW-0493">Microtubule</keyword>
<dbReference type="InterPro" id="IPR041589">
    <property type="entry name" value="DNAH3_AAA_lid_1"/>
</dbReference>
<dbReference type="InterPro" id="IPR013602">
    <property type="entry name" value="Dynein_heavy_linker"/>
</dbReference>
<dbReference type="FunFam" id="1.20.1270.280:FF:000009">
    <property type="entry name" value="Dynein, axonemal, heavy chain 6"/>
    <property type="match status" value="1"/>
</dbReference>
<evidence type="ECO:0000256" key="8">
    <source>
        <dbReference type="ARBA" id="ARBA00023017"/>
    </source>
</evidence>
<dbReference type="Pfam" id="PF03028">
    <property type="entry name" value="Dynein_heavy"/>
    <property type="match status" value="1"/>
</dbReference>
<feature type="coiled-coil region" evidence="14">
    <location>
        <begin position="412"/>
        <end position="446"/>
    </location>
</feature>
<dbReference type="Gene3D" id="3.10.490.20">
    <property type="match status" value="1"/>
</dbReference>
<sequence>MVSRDIDMRLVVDDRIKERLCFRKPTISQRKRQRIPPRPFIEPLTQLKEYQEYNSVQSIHKRARDSHTYQGVLPPIEEGWKSRTLSFITTELGLPKHTSVGALTFSQEYLSLTEAKDSQIRPVIATVQKSIPFGDKIGVCEASQMLDETSSYDGETDILKIIRILRENPSVKFFYLTHALPKRSTKYHFYNLKVSPFDKINRDDYYTISLNGCTHLVTDDDIEHTPLDIFEKDYNTFTNIRKIPTFARFRLWKGFIRWKKVVRYTKIEQCRRYLRDNLFIANSSLRPALLNVREMCYRISDMGLCKLERGKTYTLLEFLTNQVDQMNEVCARLYEFRELVKEVVRSACRTALLEAGFMPDDYFVEANASPMCMERNLYDIEELVEGCKLSAKRLNLEPIPYDVDHPLVGQAMKVVNLALLQIKNNRAKLERRTEKMKNQSQNQRTSYMSSGYDVEMFSESPDKMTFTEMAAKRKYCQRLTCFIRLSDYQIVSTLHTLTVNSVYTLLDCLCEHLLHTPPVSEISSYQIKVGELTEMPSPHASIRRAEFHKTSREGSVFKPPGLKLSSEAEDNTPPVPLFVLEFILEPNRLYMVPDEPLFRDGILEIINKFQEQVFSIKNLVPDPYFDAFTRPIINNKFEDKTCGVGPQLRMMFAEDTGLKEIIENVKISLSRAFEAVTAYMNTFSEIHTFYHDNGLVTVEAIKQAETTCCDTMNHQDRLLTTLKFYKDRLLMHHRQVIMTQLVPIQRPIGMFLVDTSTMRSLLLPSPTRCLELLHGLVPVDARTEVDRLVQEAQEAEYNLSLSPSSTLDFVTHLQFLVRIQARVDPMEKEAEVVKELYDLIESFNVPVPPEDYAVYQTLVPSIDRAKNSIDKALAERDVLVDMFFGSLDKDIGELLHDLKEAKQAINNPVLLDATIDRGIVRTELAKMKSTIDELQSRTNQYREFYRSFKELAQALAGTPIEDQILSRASIRANSYMEFLQKWFPHVVRVEQPRIEELEAIVAEIKLKQLLWDSLEDWDKMYEEWMTADFLKIDPEDLMATTTKYAKSVAQLEKGLPPNNVVPLLKERVDGMREKMPTIMDLRNPTFKPRHWQALEDLIGFNLNEMEQPLSLGLLTQLKAFEHSKAIQEISSQASSEASLESLLKKVEDAWKSTEFTVIPYKDSKDIFIVGGTDEIQQLWDDSNINIATIASSRHVGPIKARVDEWQELLDLFGKTLDEWLICQRNWLYLESIFSAPDIQRQLPSEAKSFMAVDKSYKEVMRKVQKVPLAMRAATQPGLLDTFRNNNQLLEQIQKCLEAYLESKRVIFPRFYFLSNDELLEILAQTRNPMAVQPHLRKCFDAIYRLEFAVSPDSKPEEPTYTNDILAMLSPEGEKVTLGKGLKARGNVEDWLGKVEEAMFVNIRKLMKISLHSFGSSEREDWLRSHAHQIILTVEQTMWSQEITNILEDPFQEDRLEGLENYEKKCFTELNKLASMVRGELPKLLRSMLCALITIDVHARDMVTELVAAKVDSPMNFDWLRQLRYYWDEDADTCLVRMANACYNYGYEYLGASPRLVITPLTDRCYLCLMGALQLDLGGAPAGPAGTGKTETTKDLAKSVAKQCVVFNCSDGLDYKMMGRFFSGLAQSGAWCCFDEFNRIDIEVLSVIAQQLITIRNAKAAKVSRFMFEGREIKLIPTCAAFITMNPGYAGRTELPDNLKSLFRPISMMVPDYRLIAEVILYSEGFESSKNLALKMTQMYKLCSEQLSQQDHYDFGMRALKSVLVMAGSLKRRNPDKPEDVVLIRALRDSNLPKFLKQDAVLFTAILQDLFPGITLPEHDYGRFLAEIETVLLDMGLQIVPEQVVKVIQFYETLLVRHGVMLVGPTGGGKTTVYRVLAQVLANLNAAGLATEIPEYQPVKMYILNPKAITMGELYGEVNKLTLEWHDGLLASIVRKTCVDTTEDHQWVICDGPVDALWIENMNTVLDDNKMLCLANSERIKLTNYVHMLFEVQDLAVASPATVSRCGMVYVDPEELGWMPYVRTWMTGIQDKLNQHIVEYLLHLFEQYVEPCLKFVMTKCTPIIPQVPIARIITMCKLLEVLLTHPGGPPLTLEKQKLNPVLAMSFVFSMIWGLAGNSIDANWDSVDSFVRNLFDDLGDARLPQHGDLWSCYVDMETRRMDSWDKLLGSFSYSKEVPFFDLVVPTMDTVRFGYLLDKLLAANRSVLFTGLTGVGKSIVARGTLNNIAPERNYVPIFFNFSAQTSSNRTQELIETKLEKKKKGVRGAPKGKRVILFVDDLNMPKLDTYGSQPPIELLRQLQDFGGFYDRDKLFWIEVVDMTLSAACGPPGGGRNPVSPRLIRHFSVLAIPPPSEVNLKQIFMAILGGFLRDFPQNVRSVGESVVGAAVEIYLRMAKELLPTPTKSHYVFNLRDLSKCIQGILQSDTSVVRDKSVLSRLFYHEAQRVFHDRLVDQTDKNFFHEMLAEMANKYFQEEIEPKYFSEHPILFGDFLRPGLPRSERVYEEFTNIPKLQSLMGEYLDDYNFSVNKDVKLVFFMDAVEHICRIARMIRQDRGNALLVGVGGTGKQALTRLAAFINDHKFFQIELTRGYDYAAFHEDLKKLYFWAGVENKPTVFLFTDNQIVVEEFLEDINNILNSGEVPNLLENEEYERLIIGCRPAAKEQGIPEGNRDAIYDFCINRVRNNLHIVLSMSPVGSSFRSRCRMFPSLVNCCTIDWFVEWPEDALYSVALSTFEPINLGSDEIKESISRLSMEIHVSVFEESKRFYEELKRHYYTTPTSYLELLNLYLSILTNKTKELTDSRDKFKNGLNKILETNDLVASMEVELTAMRPTLEVKQRDTEKLMHKLGEDQEQADIVRTRVKEDEALAKHKAEETQVIAIDAQRDLEEAIPALEAANRALDALDKNDISELRVFTKPPQLVQTVMEAVCVMLGQKGDWATAKSVLGDSNFLRRLVEYPKDEITDAQLKKLKKYIDNPEFTPETVEKTSKACKSMCMWVRALDLYAHVFRTVEPKRKRLEAANADLEAVVQQLHQKQEELAAVEKKIAALQAEYDVSVAEKKKLEHRLALTTARLKRAAKLTTALADEQDRWSTSVERFQAQIGNVVGDVFVAAACVAYYGAFTADYRERLFTQWVERCRELSIPVSENPTLFNVLGDAFELRQWNTQGLPRDQVSTDNAILVTRTRRWPLMIDPQEQANIWIRSMEADNNLRIVKLTDSNLLRTLENSIRVGFPVLLEDVGETLDPALTPILLRQTFMSGGRLLMRIGDTDVDYDVNFRLYMTTKMANPHYLPEISIKVTLINFTVTPAGLEDQLLGDVTSIERPELEEQRSQLIVRINTDKNQLKATEDRILKLLFESEGNILDNEDLINTLNESKVKSSEITKRLSEATATEQKITNARSKYSPVAIRGSVMYFVITTMAEIDSMYQFSLKYFKNLFNATIRMSAEADTLEERIEILLNSTTLATYNSVARGLFEHDKLVFSFMLCSQIMRQLNEITSEEWSYFLMGSNAVERERPPQPPETQSWLNARQWCRLVDLSVFLPDQFGNLLDDLVHSSVVIDFKKSVDQLVNRKSLVSMERMYYFITPHDQDLPMADYNSRLTNFQKLLLVANFAEEDVVRAVTNFVSVSLGHEFIEAPESSLPVLFTEMDHVTPLVFILSTGSDPMLQFQRFAKEKGYSDRVFSVSLGQGQGPTAEKLIDTASRNGDWVFLQNCHLAASWMVRLEEIVKSRAENPKRTNLDYRLFLSSMPSKSFPISVLQNSVKVTNEPPKGLRANISRALNEMTPEFFETHLLGMTWRKLVFGICFFHAIVLERKKFGPLGWNIGYDFNDSDRECALLNLNMFCQDISVPWDALTYITAEITYGGRVTDFWDQRCLRTILQRFFHPDTLSPDYIYSASGIYYPLEGSSLQEYKDYVMNLPFTSPPELFGMHENANLVYQIQETNSLISTILSVQPRSGASTTGKTNDELVSEMTDSILEKVAQKLDLENARPEYFETDMKGRVDSLTTVLTQEVDRFNKLLFTVRDSLDQLRKAIKGFVVMSEGLEQIYTAFLHNQVPQMWSAAAYPSLKPLSSWVKDLVLRCNFINTWMIKGTPKSFWLSGFFFPQGFLTGTLQNYARKYDYPIDHLSFEFTVLPHYRDQQEIDKASARLSFNQVLEEDKDIEEPVDGVLIHGLFMDGFRWNDETMELADSILGETLSPMPMMHMKPEMDHIPDPKKYVAPLYKTSARAGVLSTTGHSTNFIVEVYLPHSKTSEYWIERGAALLSMRDD</sequence>
<dbReference type="EMBL" id="CAXLJL010000978">
    <property type="protein sequence ID" value="CAL5142197.1"/>
    <property type="molecule type" value="Genomic_DNA"/>
</dbReference>
<dbReference type="Gene3D" id="1.20.1270.280">
    <property type="match status" value="1"/>
</dbReference>
<dbReference type="InterPro" id="IPR042219">
    <property type="entry name" value="AAA_lid_11_sf"/>
</dbReference>
<comment type="similarity">
    <text evidence="2">Belongs to the dynein heavy chain family.</text>
</comment>
<feature type="domain" description="AAA+ ATPase" evidence="15">
    <location>
        <begin position="2200"/>
        <end position="2348"/>
    </location>
</feature>
<dbReference type="InterPro" id="IPR042228">
    <property type="entry name" value="Dynein_linker_3"/>
</dbReference>
<dbReference type="GO" id="GO:0005524">
    <property type="term" value="F:ATP binding"/>
    <property type="evidence" value="ECO:0007669"/>
    <property type="project" value="UniProtKB-KW"/>
</dbReference>
<keyword evidence="6" id="KW-0547">Nucleotide-binding</keyword>
<dbReference type="Gene3D" id="6.10.140.1060">
    <property type="match status" value="1"/>
</dbReference>
<dbReference type="GO" id="GO:0045505">
    <property type="term" value="F:dynein intermediate chain binding"/>
    <property type="evidence" value="ECO:0007669"/>
    <property type="project" value="InterPro"/>
</dbReference>
<gene>
    <name evidence="16" type="ORF">CDAUBV1_LOCUS17458</name>
</gene>
<dbReference type="Gene3D" id="1.10.472.130">
    <property type="match status" value="1"/>
</dbReference>
<dbReference type="GO" id="GO:0005930">
    <property type="term" value="C:axoneme"/>
    <property type="evidence" value="ECO:0007669"/>
    <property type="project" value="UniProtKB-SubCell"/>
</dbReference>
<dbReference type="Gene3D" id="1.20.140.100">
    <property type="entry name" value="Dynein heavy chain, N-terminal domain 2"/>
    <property type="match status" value="1"/>
</dbReference>
<dbReference type="FunFam" id="3.10.490.20:FF:000005">
    <property type="entry name" value="Dynein axonemal heavy chain 6"/>
    <property type="match status" value="1"/>
</dbReference>
<evidence type="ECO:0000259" key="15">
    <source>
        <dbReference type="SMART" id="SM00382"/>
    </source>
</evidence>
<dbReference type="PANTHER" id="PTHR22878">
    <property type="entry name" value="DYNEIN HEAVY CHAIN 6, AXONEMAL-LIKE-RELATED"/>
    <property type="match status" value="1"/>
</dbReference>
<keyword evidence="9 14" id="KW-0175">Coiled coil</keyword>
<dbReference type="InterPro" id="IPR035699">
    <property type="entry name" value="AAA_6"/>
</dbReference>
<dbReference type="FunFam" id="1.20.140.100:FF:000004">
    <property type="entry name" value="Dynein axonemal heavy chain 6"/>
    <property type="match status" value="1"/>
</dbReference>
<dbReference type="FunFam" id="1.10.8.720:FF:000007">
    <property type="entry name" value="Dynein axonemal heavy chain 6"/>
    <property type="match status" value="1"/>
</dbReference>
<dbReference type="FunFam" id="3.40.50.300:FF:002141">
    <property type="entry name" value="Dynein heavy chain"/>
    <property type="match status" value="1"/>
</dbReference>
<dbReference type="Pfam" id="PF08393">
    <property type="entry name" value="DHC_N2"/>
    <property type="match status" value="1"/>
</dbReference>
<keyword evidence="11" id="KW-0505">Motor protein</keyword>
<feature type="domain" description="AAA+ ATPase" evidence="15">
    <location>
        <begin position="1574"/>
        <end position="1713"/>
    </location>
</feature>
<evidence type="ECO:0000256" key="5">
    <source>
        <dbReference type="ARBA" id="ARBA00022737"/>
    </source>
</evidence>
<dbReference type="Gene3D" id="1.10.8.710">
    <property type="match status" value="1"/>
</dbReference>
<dbReference type="PANTHER" id="PTHR22878:SF68">
    <property type="entry name" value="DYNEIN HEAVY CHAIN 6, AXONEMAL-LIKE"/>
    <property type="match status" value="1"/>
</dbReference>
<keyword evidence="8" id="KW-0243">Dynein</keyword>
<dbReference type="FunFam" id="1.10.8.1220:FF:000001">
    <property type="entry name" value="Dynein axonemal heavy chain 5"/>
    <property type="match status" value="1"/>
</dbReference>
<dbReference type="Gene3D" id="1.10.8.1220">
    <property type="match status" value="1"/>
</dbReference>
<dbReference type="Proteomes" id="UP001497525">
    <property type="component" value="Unassembled WGS sequence"/>
</dbReference>
<dbReference type="GO" id="GO:0008569">
    <property type="term" value="F:minus-end-directed microtubule motor activity"/>
    <property type="evidence" value="ECO:0007669"/>
    <property type="project" value="InterPro"/>
</dbReference>
<keyword evidence="3" id="KW-0963">Cytoplasm</keyword>
<dbReference type="InterPro" id="IPR043157">
    <property type="entry name" value="Dynein_AAA1S"/>
</dbReference>
<dbReference type="FunFam" id="1.20.920.30:FF:000005">
    <property type="entry name" value="Dynein, axonemal, heavy chain 2"/>
    <property type="match status" value="1"/>
</dbReference>
<dbReference type="Pfam" id="PF12775">
    <property type="entry name" value="AAA_7"/>
    <property type="match status" value="1"/>
</dbReference>
<evidence type="ECO:0000313" key="17">
    <source>
        <dbReference type="Proteomes" id="UP001497525"/>
    </source>
</evidence>
<dbReference type="Pfam" id="PF17852">
    <property type="entry name" value="Dynein_AAA_lid"/>
    <property type="match status" value="1"/>
</dbReference>
<dbReference type="GO" id="GO:0030286">
    <property type="term" value="C:dynein complex"/>
    <property type="evidence" value="ECO:0007669"/>
    <property type="project" value="UniProtKB-KW"/>
</dbReference>
<keyword evidence="7" id="KW-0067">ATP-binding</keyword>
<dbReference type="SUPFAM" id="SSF52540">
    <property type="entry name" value="P-loop containing nucleoside triphosphate hydrolases"/>
    <property type="match status" value="4"/>
</dbReference>
<dbReference type="Gene3D" id="3.20.180.20">
    <property type="entry name" value="Dynein heavy chain, N-terminal domain 2"/>
    <property type="match status" value="1"/>
</dbReference>
<dbReference type="Gene3D" id="1.20.920.20">
    <property type="match status" value="1"/>
</dbReference>
<evidence type="ECO:0000256" key="6">
    <source>
        <dbReference type="ARBA" id="ARBA00022741"/>
    </source>
</evidence>
<evidence type="ECO:0000256" key="10">
    <source>
        <dbReference type="ARBA" id="ARBA00023069"/>
    </source>
</evidence>
<dbReference type="InterPro" id="IPR035706">
    <property type="entry name" value="AAA_9"/>
</dbReference>
<keyword evidence="10" id="KW-0969">Cilium</keyword>
<dbReference type="InterPro" id="IPR026983">
    <property type="entry name" value="DHC"/>
</dbReference>
<dbReference type="InterPro" id="IPR043160">
    <property type="entry name" value="Dynein_C_barrel"/>
</dbReference>
<evidence type="ECO:0000256" key="4">
    <source>
        <dbReference type="ARBA" id="ARBA00022701"/>
    </source>
</evidence>
<dbReference type="SMART" id="SM00382">
    <property type="entry name" value="AAA"/>
    <property type="match status" value="3"/>
</dbReference>
<dbReference type="Pfam" id="PF12780">
    <property type="entry name" value="AAA_8"/>
    <property type="match status" value="1"/>
</dbReference>
<dbReference type="FunFam" id="3.40.50.300:FF:000063">
    <property type="entry name" value="dynein heavy chain 6, axonemal"/>
    <property type="match status" value="1"/>
</dbReference>
<name>A0AAV2TZA0_CALDB</name>
<dbReference type="GO" id="GO:0005874">
    <property type="term" value="C:microtubule"/>
    <property type="evidence" value="ECO:0007669"/>
    <property type="project" value="UniProtKB-KW"/>
</dbReference>
<evidence type="ECO:0000256" key="9">
    <source>
        <dbReference type="ARBA" id="ARBA00023054"/>
    </source>
</evidence>
<dbReference type="FunFam" id="1.20.920.20:FF:000006">
    <property type="entry name" value="Dynein, axonemal, heavy chain 6"/>
    <property type="match status" value="1"/>
</dbReference>
<evidence type="ECO:0000256" key="13">
    <source>
        <dbReference type="ARBA" id="ARBA00023273"/>
    </source>
</evidence>
<dbReference type="Gene3D" id="1.10.8.720">
    <property type="entry name" value="Region D6 of dynein motor"/>
    <property type="match status" value="1"/>
</dbReference>
<dbReference type="InterPro" id="IPR041228">
    <property type="entry name" value="Dynein_C"/>
</dbReference>
<comment type="caution">
    <text evidence="16">The sequence shown here is derived from an EMBL/GenBank/DDBJ whole genome shotgun (WGS) entry which is preliminary data.</text>
</comment>
<dbReference type="InterPro" id="IPR027417">
    <property type="entry name" value="P-loop_NTPase"/>
</dbReference>
<protein>
    <recommendedName>
        <fullName evidence="15">AAA+ ATPase domain-containing protein</fullName>
    </recommendedName>
</protein>
<dbReference type="InterPro" id="IPR041466">
    <property type="entry name" value="Dynein_AAA5_ext"/>
</dbReference>
<evidence type="ECO:0000256" key="2">
    <source>
        <dbReference type="ARBA" id="ARBA00008887"/>
    </source>
</evidence>
<dbReference type="FunFam" id="3.40.50.300:FF:001143">
    <property type="entry name" value="Dynein axonemal heavy chain 6"/>
    <property type="match status" value="1"/>
</dbReference>
<accession>A0AAV2TZA0</accession>
<evidence type="ECO:0000256" key="1">
    <source>
        <dbReference type="ARBA" id="ARBA00004430"/>
    </source>
</evidence>
<evidence type="ECO:0000313" key="16">
    <source>
        <dbReference type="EMBL" id="CAL5142197.1"/>
    </source>
</evidence>
<evidence type="ECO:0000256" key="3">
    <source>
        <dbReference type="ARBA" id="ARBA00022490"/>
    </source>
</evidence>
<dbReference type="Pfam" id="PF18198">
    <property type="entry name" value="AAA_lid_11"/>
    <property type="match status" value="1"/>
</dbReference>
<dbReference type="Pfam" id="PF12781">
    <property type="entry name" value="AAA_9"/>
    <property type="match status" value="1"/>
</dbReference>
<evidence type="ECO:0000256" key="12">
    <source>
        <dbReference type="ARBA" id="ARBA00023212"/>
    </source>
</evidence>
<dbReference type="InterPro" id="IPR024317">
    <property type="entry name" value="Dynein_heavy_chain_D4_dom"/>
</dbReference>
<keyword evidence="5" id="KW-0677">Repeat</keyword>
<dbReference type="Pfam" id="PF12774">
    <property type="entry name" value="AAA_6"/>
    <property type="match status" value="1"/>
</dbReference>
<dbReference type="InterPro" id="IPR041658">
    <property type="entry name" value="AAA_lid_11"/>
</dbReference>
<dbReference type="FunFam" id="3.40.50.300:FF:000362">
    <property type="entry name" value="Dynein, axonemal, heavy chain 6"/>
    <property type="match status" value="1"/>
</dbReference>
<proteinExistence type="inferred from homology"/>
<dbReference type="Gene3D" id="1.20.920.30">
    <property type="match status" value="1"/>
</dbReference>
<dbReference type="FunFam" id="3.40.50.300:FF:001145">
    <property type="entry name" value="Putative dynein heavy chain"/>
    <property type="match status" value="1"/>
</dbReference>
<dbReference type="GO" id="GO:0051959">
    <property type="term" value="F:dynein light intermediate chain binding"/>
    <property type="evidence" value="ECO:0007669"/>
    <property type="project" value="InterPro"/>
</dbReference>
<dbReference type="InterPro" id="IPR042222">
    <property type="entry name" value="Dynein_2_N"/>
</dbReference>